<name>A0A804M1G5_MAIZE</name>
<dbReference type="Proteomes" id="UP000007305">
    <property type="component" value="Chromosome 1"/>
</dbReference>
<evidence type="ECO:0000256" key="1">
    <source>
        <dbReference type="SAM" id="MobiDB-lite"/>
    </source>
</evidence>
<dbReference type="Gramene" id="Zm00001eb051970_T001">
    <property type="protein sequence ID" value="Zm00001eb051970_P001"/>
    <property type="gene ID" value="Zm00001eb051970"/>
</dbReference>
<evidence type="ECO:0000313" key="3">
    <source>
        <dbReference type="Proteomes" id="UP000007305"/>
    </source>
</evidence>
<sequence>TPSLCSRGLDAGCRPEQVVLGPDGVERARPSGVEAVPGLPLAAPVQQADGAGVQAAAEAAVVVPAEAVLVPSVVHGRDPAGEDEQEGRQRAQLVDAHPLLQLHPLL</sequence>
<protein>
    <submittedName>
        <fullName evidence="2">Uncharacterized protein</fullName>
    </submittedName>
</protein>
<organism evidence="2 3">
    <name type="scientific">Zea mays</name>
    <name type="common">Maize</name>
    <dbReference type="NCBI Taxonomy" id="4577"/>
    <lineage>
        <taxon>Eukaryota</taxon>
        <taxon>Viridiplantae</taxon>
        <taxon>Streptophyta</taxon>
        <taxon>Embryophyta</taxon>
        <taxon>Tracheophyta</taxon>
        <taxon>Spermatophyta</taxon>
        <taxon>Magnoliopsida</taxon>
        <taxon>Liliopsida</taxon>
        <taxon>Poales</taxon>
        <taxon>Poaceae</taxon>
        <taxon>PACMAD clade</taxon>
        <taxon>Panicoideae</taxon>
        <taxon>Andropogonodae</taxon>
        <taxon>Andropogoneae</taxon>
        <taxon>Tripsacinae</taxon>
        <taxon>Zea</taxon>
    </lineage>
</organism>
<dbReference type="EnsemblPlants" id="Zm00001eb051970_T001">
    <property type="protein sequence ID" value="Zm00001eb051970_P001"/>
    <property type="gene ID" value="Zm00001eb051970"/>
</dbReference>
<keyword evidence="3" id="KW-1185">Reference proteome</keyword>
<evidence type="ECO:0000313" key="2">
    <source>
        <dbReference type="EnsemblPlants" id="Zm00001eb051970_P001"/>
    </source>
</evidence>
<reference evidence="3" key="1">
    <citation type="submission" date="2015-12" db="EMBL/GenBank/DDBJ databases">
        <title>Update maize B73 reference genome by single molecule sequencing technologies.</title>
        <authorList>
            <consortium name="Maize Genome Sequencing Project"/>
            <person name="Ware D."/>
        </authorList>
    </citation>
    <scope>NUCLEOTIDE SEQUENCE [LARGE SCALE GENOMIC DNA]</scope>
    <source>
        <strain evidence="3">cv. B73</strain>
    </source>
</reference>
<feature type="region of interest" description="Disordered" evidence="1">
    <location>
        <begin position="74"/>
        <end position="94"/>
    </location>
</feature>
<accession>A0A804M1G5</accession>
<reference evidence="2" key="3">
    <citation type="submission" date="2021-05" db="UniProtKB">
        <authorList>
            <consortium name="EnsemblPlants"/>
        </authorList>
    </citation>
    <scope>IDENTIFICATION</scope>
    <source>
        <strain evidence="2">cv. B73</strain>
    </source>
</reference>
<dbReference type="InParanoid" id="A0A804M1G5"/>
<dbReference type="AlphaFoldDB" id="A0A804M1G5"/>
<reference evidence="2" key="2">
    <citation type="submission" date="2019-07" db="EMBL/GenBank/DDBJ databases">
        <authorList>
            <person name="Seetharam A."/>
            <person name="Woodhouse M."/>
            <person name="Cannon E."/>
        </authorList>
    </citation>
    <scope>NUCLEOTIDE SEQUENCE [LARGE SCALE GENOMIC DNA]</scope>
    <source>
        <strain evidence="2">cv. B73</strain>
    </source>
</reference>
<proteinExistence type="predicted"/>